<gene>
    <name evidence="1" type="ORF">OUZ56_021125</name>
</gene>
<organism evidence="1 2">
    <name type="scientific">Daphnia magna</name>
    <dbReference type="NCBI Taxonomy" id="35525"/>
    <lineage>
        <taxon>Eukaryota</taxon>
        <taxon>Metazoa</taxon>
        <taxon>Ecdysozoa</taxon>
        <taxon>Arthropoda</taxon>
        <taxon>Crustacea</taxon>
        <taxon>Branchiopoda</taxon>
        <taxon>Diplostraca</taxon>
        <taxon>Cladocera</taxon>
        <taxon>Anomopoda</taxon>
        <taxon>Daphniidae</taxon>
        <taxon>Daphnia</taxon>
    </lineage>
</organism>
<reference evidence="1 2" key="1">
    <citation type="journal article" date="2023" name="Nucleic Acids Res.">
        <title>The hologenome of Daphnia magna reveals possible DNA methylation and microbiome-mediated evolution of the host genome.</title>
        <authorList>
            <person name="Chaturvedi A."/>
            <person name="Li X."/>
            <person name="Dhandapani V."/>
            <person name="Marshall H."/>
            <person name="Kissane S."/>
            <person name="Cuenca-Cambronero M."/>
            <person name="Asole G."/>
            <person name="Calvet F."/>
            <person name="Ruiz-Romero M."/>
            <person name="Marangio P."/>
            <person name="Guigo R."/>
            <person name="Rago D."/>
            <person name="Mirbahai L."/>
            <person name="Eastwood N."/>
            <person name="Colbourne J.K."/>
            <person name="Zhou J."/>
            <person name="Mallon E."/>
            <person name="Orsini L."/>
        </authorList>
    </citation>
    <scope>NUCLEOTIDE SEQUENCE [LARGE SCALE GENOMIC DNA]</scope>
    <source>
        <strain evidence="1">LRV0_1</strain>
    </source>
</reference>
<accession>A0ABQ9ZH56</accession>
<evidence type="ECO:0000313" key="2">
    <source>
        <dbReference type="Proteomes" id="UP001234178"/>
    </source>
</evidence>
<sequence>MRPQLGVLFFILRTLDTGSPPTPRFFVFVFFCNWTPNFTWSIISSGRSFHDRLVFKFCGFFFKSFPPENKCGPFSLFASTIYMYRYIFQRAIQRSRDSKKKIKTVGGVGAFKYGLMVGERVMDPETDVDGAINLSTHQQAEPQPILSDQPTTSSPTLNHNVSFLTFIFHSMQSRENELVMRQTAPNKHIAS</sequence>
<dbReference type="Proteomes" id="UP001234178">
    <property type="component" value="Unassembled WGS sequence"/>
</dbReference>
<comment type="caution">
    <text evidence="1">The sequence shown here is derived from an EMBL/GenBank/DDBJ whole genome shotgun (WGS) entry which is preliminary data.</text>
</comment>
<name>A0ABQ9ZH56_9CRUS</name>
<protein>
    <submittedName>
        <fullName evidence="1">Uncharacterized protein</fullName>
    </submittedName>
</protein>
<proteinExistence type="predicted"/>
<keyword evidence="2" id="KW-1185">Reference proteome</keyword>
<dbReference type="EMBL" id="JAOYFB010000003">
    <property type="protein sequence ID" value="KAK4012023.1"/>
    <property type="molecule type" value="Genomic_DNA"/>
</dbReference>
<evidence type="ECO:0000313" key="1">
    <source>
        <dbReference type="EMBL" id="KAK4012023.1"/>
    </source>
</evidence>